<evidence type="ECO:0000313" key="1">
    <source>
        <dbReference type="EMBL" id="WPL16485.1"/>
    </source>
</evidence>
<proteinExistence type="predicted"/>
<reference evidence="1 2" key="1">
    <citation type="journal article" date="2023" name="Microorganisms">
        <title>Thiorhodovibrio frisius and Trv. litoralis spp. nov., Two Novel Members from a Clade of Fastidious Purple Sulfur Bacteria That Exhibit Unique Red-Shifted Light-Harvesting Capabilities.</title>
        <authorList>
            <person name="Methner A."/>
            <person name="Kuzyk S.B."/>
            <person name="Petersen J."/>
            <person name="Bauer S."/>
            <person name="Brinkmann H."/>
            <person name="Sichau K."/>
            <person name="Wanner G."/>
            <person name="Wolf J."/>
            <person name="Neumann-Schaal M."/>
            <person name="Henke P."/>
            <person name="Tank M."/>
            <person name="Sproer C."/>
            <person name="Bunk B."/>
            <person name="Overmann J."/>
        </authorList>
    </citation>
    <scope>NUCLEOTIDE SEQUENCE [LARGE SCALE GENOMIC DNA]</scope>
    <source>
        <strain evidence="1 2">DSM 6702</strain>
    </source>
</reference>
<dbReference type="Proteomes" id="UP001432180">
    <property type="component" value="Chromosome"/>
</dbReference>
<keyword evidence="2" id="KW-1185">Reference proteome</keyword>
<name>A0ABZ0S7I5_9GAMM</name>
<gene>
    <name evidence="1" type="ORF">Thiowin_01441</name>
</gene>
<organism evidence="1 2">
    <name type="scientific">Thiorhodovibrio winogradskyi</name>
    <dbReference type="NCBI Taxonomy" id="77007"/>
    <lineage>
        <taxon>Bacteria</taxon>
        <taxon>Pseudomonadati</taxon>
        <taxon>Pseudomonadota</taxon>
        <taxon>Gammaproteobacteria</taxon>
        <taxon>Chromatiales</taxon>
        <taxon>Chromatiaceae</taxon>
        <taxon>Thiorhodovibrio</taxon>
    </lineage>
</organism>
<sequence length="130" mass="13881">MSANENSCSADIHKKVAETLDKILTKANEDEAFGALCVKDFGAAFAQLIGKPMPEGAGFSCEKKGGRVLLKVPANQDNQSDELTDSDLEKVAGGFTNPFTLLQKFLAPGEQFPVAPAYAAPSWFGNPNSW</sequence>
<dbReference type="EMBL" id="CP121472">
    <property type="protein sequence ID" value="WPL16485.1"/>
    <property type="molecule type" value="Genomic_DNA"/>
</dbReference>
<accession>A0ABZ0S7I5</accession>
<evidence type="ECO:0000313" key="2">
    <source>
        <dbReference type="Proteomes" id="UP001432180"/>
    </source>
</evidence>
<protein>
    <submittedName>
        <fullName evidence="1">NHLP leader peptide domain protein</fullName>
    </submittedName>
</protein>